<dbReference type="AlphaFoldDB" id="A0ABD0LYY3"/>
<comment type="caution">
    <text evidence="1">The sequence shown here is derived from an EMBL/GenBank/DDBJ whole genome shotgun (WGS) entry which is preliminary data.</text>
</comment>
<evidence type="ECO:0000313" key="2">
    <source>
        <dbReference type="Proteomes" id="UP001519460"/>
    </source>
</evidence>
<sequence>MSLRNIPPMDMRNVVCSCRSRSTETEQEAMTTGSGLRRIGALHQSLSPEAELKSPIYAAGFELGLEGWMEEIYEVFGRCPSPTRVRGCNDGPPAFHVGASLIDGGHSSWRAPLRHPDGQTCC</sequence>
<name>A0ABD0LYY3_9CAEN</name>
<gene>
    <name evidence="1" type="ORF">BaRGS_00004322</name>
</gene>
<proteinExistence type="predicted"/>
<organism evidence="1 2">
    <name type="scientific">Batillaria attramentaria</name>
    <dbReference type="NCBI Taxonomy" id="370345"/>
    <lineage>
        <taxon>Eukaryota</taxon>
        <taxon>Metazoa</taxon>
        <taxon>Spiralia</taxon>
        <taxon>Lophotrochozoa</taxon>
        <taxon>Mollusca</taxon>
        <taxon>Gastropoda</taxon>
        <taxon>Caenogastropoda</taxon>
        <taxon>Sorbeoconcha</taxon>
        <taxon>Cerithioidea</taxon>
        <taxon>Batillariidae</taxon>
        <taxon>Batillaria</taxon>
    </lineage>
</organism>
<keyword evidence="2" id="KW-1185">Reference proteome</keyword>
<reference evidence="1 2" key="1">
    <citation type="journal article" date="2023" name="Sci. Data">
        <title>Genome assembly of the Korean intertidal mud-creeper Batillaria attramentaria.</title>
        <authorList>
            <person name="Patra A.K."/>
            <person name="Ho P.T."/>
            <person name="Jun S."/>
            <person name="Lee S.J."/>
            <person name="Kim Y."/>
            <person name="Won Y.J."/>
        </authorList>
    </citation>
    <scope>NUCLEOTIDE SEQUENCE [LARGE SCALE GENOMIC DNA]</scope>
    <source>
        <strain evidence="1">Wonlab-2016</strain>
    </source>
</reference>
<dbReference type="Proteomes" id="UP001519460">
    <property type="component" value="Unassembled WGS sequence"/>
</dbReference>
<evidence type="ECO:0000313" key="1">
    <source>
        <dbReference type="EMBL" id="KAK7504456.1"/>
    </source>
</evidence>
<protein>
    <submittedName>
        <fullName evidence="1">Uncharacterized protein</fullName>
    </submittedName>
</protein>
<accession>A0ABD0LYY3</accession>
<dbReference type="EMBL" id="JACVVK020000015">
    <property type="protein sequence ID" value="KAK7504456.1"/>
    <property type="molecule type" value="Genomic_DNA"/>
</dbReference>